<dbReference type="AlphaFoldDB" id="A0AAW2RIM0"/>
<evidence type="ECO:0000256" key="5">
    <source>
        <dbReference type="ARBA" id="ARBA00022821"/>
    </source>
</evidence>
<dbReference type="InterPro" id="IPR038005">
    <property type="entry name" value="RX-like_CC"/>
</dbReference>
<evidence type="ECO:0000259" key="7">
    <source>
        <dbReference type="Pfam" id="PF00931"/>
    </source>
</evidence>
<dbReference type="GO" id="GO:0005524">
    <property type="term" value="F:ATP binding"/>
    <property type="evidence" value="ECO:0007669"/>
    <property type="project" value="UniProtKB-KW"/>
</dbReference>
<dbReference type="GO" id="GO:0006952">
    <property type="term" value="P:defense response"/>
    <property type="evidence" value="ECO:0007669"/>
    <property type="project" value="UniProtKB-KW"/>
</dbReference>
<evidence type="ECO:0000256" key="2">
    <source>
        <dbReference type="ARBA" id="ARBA00022614"/>
    </source>
</evidence>
<dbReference type="InterPro" id="IPR042197">
    <property type="entry name" value="Apaf_helical"/>
</dbReference>
<dbReference type="SUPFAM" id="SSF52540">
    <property type="entry name" value="P-loop containing nucleoside triphosphate hydrolases"/>
    <property type="match status" value="1"/>
</dbReference>
<dbReference type="Gene3D" id="1.20.5.4130">
    <property type="match status" value="1"/>
</dbReference>
<dbReference type="Pfam" id="PF00931">
    <property type="entry name" value="NB-ARC"/>
    <property type="match status" value="2"/>
</dbReference>
<comment type="caution">
    <text evidence="8">The sequence shown here is derived from an EMBL/GenBank/DDBJ whole genome shotgun (WGS) entry which is preliminary data.</text>
</comment>
<dbReference type="Gene3D" id="3.40.50.300">
    <property type="entry name" value="P-loop containing nucleotide triphosphate hydrolases"/>
    <property type="match status" value="1"/>
</dbReference>
<organism evidence="8">
    <name type="scientific">Sesamum angustifolium</name>
    <dbReference type="NCBI Taxonomy" id="2727405"/>
    <lineage>
        <taxon>Eukaryota</taxon>
        <taxon>Viridiplantae</taxon>
        <taxon>Streptophyta</taxon>
        <taxon>Embryophyta</taxon>
        <taxon>Tracheophyta</taxon>
        <taxon>Spermatophyta</taxon>
        <taxon>Magnoliopsida</taxon>
        <taxon>eudicotyledons</taxon>
        <taxon>Gunneridae</taxon>
        <taxon>Pentapetalae</taxon>
        <taxon>asterids</taxon>
        <taxon>lamiids</taxon>
        <taxon>Lamiales</taxon>
        <taxon>Pedaliaceae</taxon>
        <taxon>Sesamum</taxon>
    </lineage>
</organism>
<dbReference type="InterPro" id="IPR002182">
    <property type="entry name" value="NB-ARC"/>
</dbReference>
<keyword evidence="5" id="KW-0611">Plant defense</keyword>
<reference evidence="8" key="1">
    <citation type="submission" date="2020-06" db="EMBL/GenBank/DDBJ databases">
        <authorList>
            <person name="Li T."/>
            <person name="Hu X."/>
            <person name="Zhang T."/>
            <person name="Song X."/>
            <person name="Zhang H."/>
            <person name="Dai N."/>
            <person name="Sheng W."/>
            <person name="Hou X."/>
            <person name="Wei L."/>
        </authorList>
    </citation>
    <scope>NUCLEOTIDE SEQUENCE</scope>
    <source>
        <strain evidence="8">G01</strain>
        <tissue evidence="8">Leaf</tissue>
    </source>
</reference>
<accession>A0AAW2RIM0</accession>
<name>A0AAW2RIM0_9LAMI</name>
<feature type="domain" description="NB-ARC" evidence="7">
    <location>
        <begin position="159"/>
        <end position="233"/>
    </location>
</feature>
<proteinExistence type="inferred from homology"/>
<comment type="similarity">
    <text evidence="1">Belongs to the disease resistance NB-LRR family.</text>
</comment>
<keyword evidence="2" id="KW-0433">Leucine-rich repeat</keyword>
<dbReference type="GO" id="GO:0043531">
    <property type="term" value="F:ADP binding"/>
    <property type="evidence" value="ECO:0007669"/>
    <property type="project" value="InterPro"/>
</dbReference>
<feature type="domain" description="NB-ARC" evidence="7">
    <location>
        <begin position="244"/>
        <end position="291"/>
    </location>
</feature>
<protein>
    <submittedName>
        <fullName evidence="8">Late blight resistance proteinR1A-10</fullName>
    </submittedName>
</protein>
<dbReference type="CDD" id="cd14798">
    <property type="entry name" value="RX-CC_like"/>
    <property type="match status" value="1"/>
</dbReference>
<gene>
    <name evidence="8" type="ORF">Sangu_0084800</name>
</gene>
<evidence type="ECO:0000256" key="6">
    <source>
        <dbReference type="ARBA" id="ARBA00022840"/>
    </source>
</evidence>
<dbReference type="InterPro" id="IPR027417">
    <property type="entry name" value="P-loop_NTPase"/>
</dbReference>
<sequence>MAYAAVVSLAQTLQHINHHHQYCSIPLICEEQLFESLQEKLTFLQVFLEIDGETVEGLEGRIRDLAYRAEDIIESHVSDQISSEHERYMDRELQNSEKKEADLRVVMEAIDSIVERVMNIQNSCAVEDVQCSYTSAVPSSGGAPNDGNKMVGFNEDLLELKARLCGKSSKLQIISIVGMGGIGKTTLATNIFNDSLVAYHFHVRVWTTVSQDYHLRQVLRDLVASLTDQKTTDLSDMKDEELVSNGSRVLMTTRLSDVAVYASSSPLHQMRFLDEEWSWNLLRDKVFEQQSCLPELERIGRTIAQSCGGLPLAIAVVAGILAKVDRTQYHWEKIVENIREAVATNDERLLEDIDFEL</sequence>
<evidence type="ECO:0000256" key="3">
    <source>
        <dbReference type="ARBA" id="ARBA00022737"/>
    </source>
</evidence>
<dbReference type="PRINTS" id="PR00364">
    <property type="entry name" value="DISEASERSIST"/>
</dbReference>
<keyword evidence="4" id="KW-0547">Nucleotide-binding</keyword>
<keyword evidence="6" id="KW-0067">ATP-binding</keyword>
<dbReference type="PANTHER" id="PTHR36766">
    <property type="entry name" value="PLANT BROAD-SPECTRUM MILDEW RESISTANCE PROTEIN RPW8"/>
    <property type="match status" value="1"/>
</dbReference>
<evidence type="ECO:0000256" key="1">
    <source>
        <dbReference type="ARBA" id="ARBA00008894"/>
    </source>
</evidence>
<reference evidence="8" key="2">
    <citation type="journal article" date="2024" name="Plant">
        <title>Genomic evolution and insights into agronomic trait innovations of Sesamum species.</title>
        <authorList>
            <person name="Miao H."/>
            <person name="Wang L."/>
            <person name="Qu L."/>
            <person name="Liu H."/>
            <person name="Sun Y."/>
            <person name="Le M."/>
            <person name="Wang Q."/>
            <person name="Wei S."/>
            <person name="Zheng Y."/>
            <person name="Lin W."/>
            <person name="Duan Y."/>
            <person name="Cao H."/>
            <person name="Xiong S."/>
            <person name="Wang X."/>
            <person name="Wei L."/>
            <person name="Li C."/>
            <person name="Ma Q."/>
            <person name="Ju M."/>
            <person name="Zhao R."/>
            <person name="Li G."/>
            <person name="Mu C."/>
            <person name="Tian Q."/>
            <person name="Mei H."/>
            <person name="Zhang T."/>
            <person name="Gao T."/>
            <person name="Zhang H."/>
        </authorList>
    </citation>
    <scope>NUCLEOTIDE SEQUENCE</scope>
    <source>
        <strain evidence="8">G01</strain>
    </source>
</reference>
<dbReference type="PANTHER" id="PTHR36766:SF44">
    <property type="entry name" value="NBS-CODING RESISTANCE GENE ANALOG"/>
    <property type="match status" value="1"/>
</dbReference>
<evidence type="ECO:0000256" key="4">
    <source>
        <dbReference type="ARBA" id="ARBA00022741"/>
    </source>
</evidence>
<evidence type="ECO:0000313" key="8">
    <source>
        <dbReference type="EMBL" id="KAL0380205.1"/>
    </source>
</evidence>
<keyword evidence="3" id="KW-0677">Repeat</keyword>
<dbReference type="EMBL" id="JACGWK010000001">
    <property type="protein sequence ID" value="KAL0380205.1"/>
    <property type="molecule type" value="Genomic_DNA"/>
</dbReference>
<dbReference type="Gene3D" id="1.10.8.430">
    <property type="entry name" value="Helical domain of apoptotic protease-activating factors"/>
    <property type="match status" value="1"/>
</dbReference>